<dbReference type="RefSeq" id="WP_008729569.1">
    <property type="nucleotide sequence ID" value="NZ_AKFT01000009.1"/>
</dbReference>
<dbReference type="AlphaFoldDB" id="J1HPL9"/>
<reference evidence="3 4" key="1">
    <citation type="submission" date="2012-05" db="EMBL/GenBank/DDBJ databases">
        <authorList>
            <person name="Harkins D.M."/>
            <person name="Madupu R."/>
            <person name="Durkin A.S."/>
            <person name="Torralba M."/>
            <person name="Methe B."/>
            <person name="Sutton G.G."/>
            <person name="Nelson K.E."/>
        </authorList>
    </citation>
    <scope>NUCLEOTIDE SEQUENCE [LARGE SCALE GENOMIC DNA]</scope>
    <source>
        <strain evidence="3 4">F0489</strain>
    </source>
</reference>
<protein>
    <recommendedName>
        <fullName evidence="2">DUF5808 domain-containing protein</fullName>
    </recommendedName>
</protein>
<dbReference type="Pfam" id="PF19124">
    <property type="entry name" value="DUF5808"/>
    <property type="match status" value="1"/>
</dbReference>
<feature type="domain" description="DUF5808" evidence="2">
    <location>
        <begin position="6"/>
        <end position="31"/>
    </location>
</feature>
<dbReference type="PATRIC" id="fig|1125718.3.peg.179"/>
<dbReference type="eggNOG" id="COG4194">
    <property type="taxonomic scope" value="Bacteria"/>
</dbReference>
<keyword evidence="1" id="KW-1133">Transmembrane helix</keyword>
<evidence type="ECO:0000313" key="3">
    <source>
        <dbReference type="EMBL" id="EJF47548.1"/>
    </source>
</evidence>
<evidence type="ECO:0000313" key="4">
    <source>
        <dbReference type="Proteomes" id="UP000002941"/>
    </source>
</evidence>
<feature type="transmembrane region" description="Helical" evidence="1">
    <location>
        <begin position="32"/>
        <end position="52"/>
    </location>
</feature>
<comment type="caution">
    <text evidence="3">The sequence shown here is derived from an EMBL/GenBank/DDBJ whole genome shotgun (WGS) entry which is preliminary data.</text>
</comment>
<sequence length="53" mass="5372">MFYINPEDPSLIVPKRAGIGTTINLGHPVGRAIGALIILILAGAAVTTAISCA</sequence>
<keyword evidence="1" id="KW-0472">Membrane</keyword>
<dbReference type="InterPro" id="IPR043831">
    <property type="entry name" value="DUF5808"/>
</dbReference>
<accession>J1HPL9</accession>
<evidence type="ECO:0000256" key="1">
    <source>
        <dbReference type="SAM" id="Phobius"/>
    </source>
</evidence>
<organism evidence="3 4">
    <name type="scientific">Actinomyces massiliensis F0489</name>
    <dbReference type="NCBI Taxonomy" id="1125718"/>
    <lineage>
        <taxon>Bacteria</taxon>
        <taxon>Bacillati</taxon>
        <taxon>Actinomycetota</taxon>
        <taxon>Actinomycetes</taxon>
        <taxon>Actinomycetales</taxon>
        <taxon>Actinomycetaceae</taxon>
        <taxon>Actinomyces</taxon>
    </lineage>
</organism>
<name>J1HPL9_9ACTO</name>
<dbReference type="Proteomes" id="UP000002941">
    <property type="component" value="Unassembled WGS sequence"/>
</dbReference>
<keyword evidence="4" id="KW-1185">Reference proteome</keyword>
<proteinExistence type="predicted"/>
<gene>
    <name evidence="3" type="ORF">HMPREF1318_0773</name>
</gene>
<keyword evidence="1" id="KW-0812">Transmembrane</keyword>
<dbReference type="EMBL" id="AKFT01000009">
    <property type="protein sequence ID" value="EJF47548.1"/>
    <property type="molecule type" value="Genomic_DNA"/>
</dbReference>
<evidence type="ECO:0000259" key="2">
    <source>
        <dbReference type="Pfam" id="PF19124"/>
    </source>
</evidence>